<comment type="caution">
    <text evidence="1">The sequence shown here is derived from an EMBL/GenBank/DDBJ whole genome shotgun (WGS) entry which is preliminary data.</text>
</comment>
<keyword evidence="2" id="KW-1185">Reference proteome</keyword>
<proteinExistence type="predicted"/>
<reference evidence="1" key="1">
    <citation type="submission" date="2021-07" db="EMBL/GenBank/DDBJ databases">
        <authorList>
            <person name="Branca A.L. A."/>
        </authorList>
    </citation>
    <scope>NUCLEOTIDE SEQUENCE</scope>
</reference>
<protein>
    <submittedName>
        <fullName evidence="1">Uncharacterized protein</fullName>
    </submittedName>
</protein>
<name>A0A9W4P6B7_9EURO</name>
<dbReference type="AlphaFoldDB" id="A0A9W4P6B7"/>
<dbReference type="EMBL" id="CAJVRC010000866">
    <property type="protein sequence ID" value="CAG8900524.1"/>
    <property type="molecule type" value="Genomic_DNA"/>
</dbReference>
<dbReference type="OrthoDB" id="3031538at2759"/>
<dbReference type="Proteomes" id="UP001154252">
    <property type="component" value="Unassembled WGS sequence"/>
</dbReference>
<sequence length="127" mass="14314">MSKGTMSLWHIVNPLRPDSLFRVMSATFAHMHLLLAEGGICDIPRALATVCSLKYSSTAETNPYFHAAHAVSQILGLPDSEITTGQPQLFMRSIHGPFEDLLWKKDPTALLLLYLWYRKASRSIWVD</sequence>
<gene>
    <name evidence="1" type="ORF">PEGY_LOCUS6258</name>
</gene>
<accession>A0A9W4P6B7</accession>
<evidence type="ECO:0000313" key="1">
    <source>
        <dbReference type="EMBL" id="CAG8900524.1"/>
    </source>
</evidence>
<organism evidence="1 2">
    <name type="scientific">Penicillium egyptiacum</name>
    <dbReference type="NCBI Taxonomy" id="1303716"/>
    <lineage>
        <taxon>Eukaryota</taxon>
        <taxon>Fungi</taxon>
        <taxon>Dikarya</taxon>
        <taxon>Ascomycota</taxon>
        <taxon>Pezizomycotina</taxon>
        <taxon>Eurotiomycetes</taxon>
        <taxon>Eurotiomycetidae</taxon>
        <taxon>Eurotiales</taxon>
        <taxon>Aspergillaceae</taxon>
        <taxon>Penicillium</taxon>
    </lineage>
</organism>
<evidence type="ECO:0000313" key="2">
    <source>
        <dbReference type="Proteomes" id="UP001154252"/>
    </source>
</evidence>